<gene>
    <name evidence="1" type="ORF">CTOB1V02_LOCUS10114</name>
</gene>
<reference evidence="1" key="1">
    <citation type="submission" date="2020-11" db="EMBL/GenBank/DDBJ databases">
        <authorList>
            <person name="Tran Van P."/>
        </authorList>
    </citation>
    <scope>NUCLEOTIDE SEQUENCE</scope>
</reference>
<organism evidence="1">
    <name type="scientific">Cyprideis torosa</name>
    <dbReference type="NCBI Taxonomy" id="163714"/>
    <lineage>
        <taxon>Eukaryota</taxon>
        <taxon>Metazoa</taxon>
        <taxon>Ecdysozoa</taxon>
        <taxon>Arthropoda</taxon>
        <taxon>Crustacea</taxon>
        <taxon>Oligostraca</taxon>
        <taxon>Ostracoda</taxon>
        <taxon>Podocopa</taxon>
        <taxon>Podocopida</taxon>
        <taxon>Cytherocopina</taxon>
        <taxon>Cytheroidea</taxon>
        <taxon>Cytherideidae</taxon>
        <taxon>Cyprideis</taxon>
    </lineage>
</organism>
<dbReference type="EMBL" id="OB664458">
    <property type="protein sequence ID" value="CAD7232276.1"/>
    <property type="molecule type" value="Genomic_DNA"/>
</dbReference>
<evidence type="ECO:0000313" key="1">
    <source>
        <dbReference type="EMBL" id="CAD7232276.1"/>
    </source>
</evidence>
<name>A0A7R8WNM1_9CRUS</name>
<sequence>MVAMKYTCALLAVLALIGTPSHGSTLPRHNVTLERQEQNVNVLEILKNLLTRLTKIGIDSALSMVGFDLNQVKELKENWDLALKVMRTVLEKTKELLASLKEYRDCMQAQGREFNEERMDNAIRAYESLLSVRTEVENDRFILAGLLTIYSTYKSIKTTYQATVEVVAALVEVYQAVEPLLDELFPEQMNQGLLAETWEGLLAETWEGLLAETWEGLLAETWEGLLADSLDEVGAKVTQSQ</sequence>
<proteinExistence type="predicted"/>
<accession>A0A7R8WNM1</accession>
<protein>
    <submittedName>
        <fullName evidence="1">Uncharacterized protein</fullName>
    </submittedName>
</protein>
<dbReference type="AlphaFoldDB" id="A0A7R8WNM1"/>